<keyword evidence="4" id="KW-0235">DNA replication</keyword>
<dbReference type="GO" id="GO:0005737">
    <property type="term" value="C:cytoplasm"/>
    <property type="evidence" value="ECO:0007669"/>
    <property type="project" value="UniProtKB-ARBA"/>
</dbReference>
<dbReference type="GO" id="GO:0003688">
    <property type="term" value="F:DNA replication origin binding"/>
    <property type="evidence" value="ECO:0007669"/>
    <property type="project" value="TreeGrafter"/>
</dbReference>
<evidence type="ECO:0000313" key="12">
    <source>
        <dbReference type="Proteomes" id="UP000694392"/>
    </source>
</evidence>
<keyword evidence="12" id="KW-1185">Reference proteome</keyword>
<evidence type="ECO:0000256" key="9">
    <source>
        <dbReference type="ARBA" id="ARBA00046777"/>
    </source>
</evidence>
<dbReference type="InterPro" id="IPR041664">
    <property type="entry name" value="AAA_16"/>
</dbReference>
<protein>
    <recommendedName>
        <fullName evidence="3">Origin recognition complex subunit 4</fullName>
    </recommendedName>
</protein>
<dbReference type="InterPro" id="IPR003593">
    <property type="entry name" value="AAA+_ATPase"/>
</dbReference>
<organism evidence="11 12">
    <name type="scientific">Sphenodon punctatus</name>
    <name type="common">Tuatara</name>
    <name type="synonym">Hatteria punctata</name>
    <dbReference type="NCBI Taxonomy" id="8508"/>
    <lineage>
        <taxon>Eukaryota</taxon>
        <taxon>Metazoa</taxon>
        <taxon>Chordata</taxon>
        <taxon>Craniata</taxon>
        <taxon>Vertebrata</taxon>
        <taxon>Euteleostomi</taxon>
        <taxon>Lepidosauria</taxon>
        <taxon>Sphenodontia</taxon>
        <taxon>Sphenodontidae</taxon>
        <taxon>Sphenodon</taxon>
    </lineage>
</organism>
<proteinExistence type="inferred from homology"/>
<name>A0A8D0G4I5_SPHPU</name>
<dbReference type="InterPro" id="IPR016527">
    <property type="entry name" value="ORC4"/>
</dbReference>
<feature type="domain" description="AAA+ ATPase" evidence="10">
    <location>
        <begin position="59"/>
        <end position="202"/>
    </location>
</feature>
<dbReference type="Pfam" id="PF13191">
    <property type="entry name" value="AAA_16"/>
    <property type="match status" value="1"/>
</dbReference>
<dbReference type="GeneTree" id="ENSGT00390000016542"/>
<evidence type="ECO:0000256" key="5">
    <source>
        <dbReference type="ARBA" id="ARBA00022741"/>
    </source>
</evidence>
<dbReference type="SUPFAM" id="SSF52540">
    <property type="entry name" value="P-loop containing nucleoside triphosphate hydrolases"/>
    <property type="match status" value="1"/>
</dbReference>
<evidence type="ECO:0000256" key="2">
    <source>
        <dbReference type="ARBA" id="ARBA00005334"/>
    </source>
</evidence>
<evidence type="ECO:0000256" key="1">
    <source>
        <dbReference type="ARBA" id="ARBA00004123"/>
    </source>
</evidence>
<dbReference type="GO" id="GO:0006270">
    <property type="term" value="P:DNA replication initiation"/>
    <property type="evidence" value="ECO:0007669"/>
    <property type="project" value="TreeGrafter"/>
</dbReference>
<keyword evidence="7" id="KW-0238">DNA-binding</keyword>
<keyword evidence="8" id="KW-0539">Nucleus</keyword>
<sequence>MSKRKSKEGSFTSGECISQVQRTLRERFCHQCPDGKLFGLELQYEHLLELLKRTTMRGESNSVLIIGPRGSGKTTLVNHVLKELMEIKQVGENTLQVHLNGLLQSNDRIALKEITRQLHLENVIGDKVFGSFAENLAFLLEALKKGDRANSCPVLFILDEFDLFVHHKNQTLLYNLFDISQSAQTPVAVIGLTYRLDILELL</sequence>
<dbReference type="FunFam" id="3.40.50.300:FF:000649">
    <property type="entry name" value="Origin recognition complex subunit 4"/>
    <property type="match status" value="1"/>
</dbReference>
<dbReference type="Proteomes" id="UP000694392">
    <property type="component" value="Unplaced"/>
</dbReference>
<evidence type="ECO:0000259" key="10">
    <source>
        <dbReference type="SMART" id="SM00382"/>
    </source>
</evidence>
<evidence type="ECO:0000313" key="11">
    <source>
        <dbReference type="Ensembl" id="ENSSPUP00000002470.1"/>
    </source>
</evidence>
<evidence type="ECO:0000256" key="7">
    <source>
        <dbReference type="ARBA" id="ARBA00023125"/>
    </source>
</evidence>
<reference evidence="11" key="2">
    <citation type="submission" date="2025-09" db="UniProtKB">
        <authorList>
            <consortium name="Ensembl"/>
        </authorList>
    </citation>
    <scope>IDENTIFICATION</scope>
</reference>
<evidence type="ECO:0000256" key="3">
    <source>
        <dbReference type="ARBA" id="ARBA00019083"/>
    </source>
</evidence>
<dbReference type="AlphaFoldDB" id="A0A8D0G4I5"/>
<accession>A0A8D0G4I5</accession>
<keyword evidence="6" id="KW-0067">ATP-binding</keyword>
<dbReference type="PANTHER" id="PTHR12087">
    <property type="entry name" value="ORIGIN RECOGNITION COMPLEX SUBUNIT 4"/>
    <property type="match status" value="1"/>
</dbReference>
<evidence type="ECO:0000256" key="6">
    <source>
        <dbReference type="ARBA" id="ARBA00022840"/>
    </source>
</evidence>
<comment type="subunit">
    <text evidence="9">Component of ORC, a complex composed of at least 6 subunits: ORC1, ORC2, ORC3, ORC4, ORC5 and ORC6. ORC is regulated in a cell-cycle dependent manner. It is sequentially assembled at the exit from anaphase of mitosis and disassembled as cells enter S phase. Interacts with DBF4. Interacts with POLQ.</text>
</comment>
<evidence type="ECO:0000256" key="8">
    <source>
        <dbReference type="ARBA" id="ARBA00023242"/>
    </source>
</evidence>
<dbReference type="InterPro" id="IPR027417">
    <property type="entry name" value="P-loop_NTPase"/>
</dbReference>
<dbReference type="Gene3D" id="3.40.50.300">
    <property type="entry name" value="P-loop containing nucleotide triphosphate hydrolases"/>
    <property type="match status" value="1"/>
</dbReference>
<dbReference type="CDD" id="cd00009">
    <property type="entry name" value="AAA"/>
    <property type="match status" value="1"/>
</dbReference>
<dbReference type="PANTHER" id="PTHR12087:SF0">
    <property type="entry name" value="ORIGIN RECOGNITION COMPLEX SUBUNIT 4"/>
    <property type="match status" value="1"/>
</dbReference>
<dbReference type="Ensembl" id="ENSSPUT00000002616.1">
    <property type="protein sequence ID" value="ENSSPUP00000002470.1"/>
    <property type="gene ID" value="ENSSPUG00000001902.1"/>
</dbReference>
<dbReference type="GO" id="GO:0005524">
    <property type="term" value="F:ATP binding"/>
    <property type="evidence" value="ECO:0007669"/>
    <property type="project" value="UniProtKB-KW"/>
</dbReference>
<dbReference type="GO" id="GO:0005664">
    <property type="term" value="C:nuclear origin of replication recognition complex"/>
    <property type="evidence" value="ECO:0007669"/>
    <property type="project" value="TreeGrafter"/>
</dbReference>
<comment type="subcellular location">
    <subcellularLocation>
        <location evidence="1">Nucleus</location>
    </subcellularLocation>
</comment>
<dbReference type="SMART" id="SM00382">
    <property type="entry name" value="AAA"/>
    <property type="match status" value="1"/>
</dbReference>
<reference evidence="11" key="1">
    <citation type="submission" date="2025-08" db="UniProtKB">
        <authorList>
            <consortium name="Ensembl"/>
        </authorList>
    </citation>
    <scope>IDENTIFICATION</scope>
</reference>
<comment type="similarity">
    <text evidence="2">Belongs to the ORC4 family.</text>
</comment>
<evidence type="ECO:0000256" key="4">
    <source>
        <dbReference type="ARBA" id="ARBA00022705"/>
    </source>
</evidence>
<keyword evidence="5" id="KW-0547">Nucleotide-binding</keyword>